<feature type="compositionally biased region" description="Basic and acidic residues" evidence="1">
    <location>
        <begin position="11"/>
        <end position="59"/>
    </location>
</feature>
<reference evidence="3" key="1">
    <citation type="submission" date="2016-06" db="EMBL/GenBank/DDBJ databases">
        <authorList>
            <person name="Varghese N."/>
            <person name="Submissions Spin"/>
        </authorList>
    </citation>
    <scope>NUCLEOTIDE SEQUENCE [LARGE SCALE GENOMIC DNA]</scope>
    <source>
        <strain evidence="3">DSM 43817</strain>
    </source>
</reference>
<keyword evidence="3" id="KW-1185">Reference proteome</keyword>
<evidence type="ECO:0000256" key="1">
    <source>
        <dbReference type="SAM" id="MobiDB-lite"/>
    </source>
</evidence>
<evidence type="ECO:0000313" key="3">
    <source>
        <dbReference type="Proteomes" id="UP000198959"/>
    </source>
</evidence>
<name>A0A1C6RUI5_9ACTN</name>
<accession>A0A1C6RUI5</accession>
<organism evidence="2 3">
    <name type="scientific">Micromonospora pallida</name>
    <dbReference type="NCBI Taxonomy" id="145854"/>
    <lineage>
        <taxon>Bacteria</taxon>
        <taxon>Bacillati</taxon>
        <taxon>Actinomycetota</taxon>
        <taxon>Actinomycetes</taxon>
        <taxon>Micromonosporales</taxon>
        <taxon>Micromonosporaceae</taxon>
        <taxon>Micromonospora</taxon>
    </lineage>
</organism>
<sequence>MALGQFMPERPVARDDSDIEHQPPLELSREPHVSVRDARADRDARDGDDHKSHDPYQPL</sequence>
<gene>
    <name evidence="2" type="ORF">GA0074692_0960</name>
</gene>
<dbReference type="STRING" id="145854.GA0074692_0960"/>
<proteinExistence type="predicted"/>
<protein>
    <submittedName>
        <fullName evidence="2">Uncharacterized protein</fullName>
    </submittedName>
</protein>
<evidence type="ECO:0000313" key="2">
    <source>
        <dbReference type="EMBL" id="SCL20718.1"/>
    </source>
</evidence>
<feature type="region of interest" description="Disordered" evidence="1">
    <location>
        <begin position="1"/>
        <end position="59"/>
    </location>
</feature>
<dbReference type="AlphaFoldDB" id="A0A1C6RUI5"/>
<dbReference type="EMBL" id="FMHW01000002">
    <property type="protein sequence ID" value="SCL20718.1"/>
    <property type="molecule type" value="Genomic_DNA"/>
</dbReference>
<dbReference type="Proteomes" id="UP000198959">
    <property type="component" value="Unassembled WGS sequence"/>
</dbReference>